<evidence type="ECO:0000313" key="2">
    <source>
        <dbReference type="Proteomes" id="UP000245697"/>
    </source>
</evidence>
<proteinExistence type="predicted"/>
<accession>A0A316EQD7</accession>
<reference evidence="1 2" key="1">
    <citation type="submission" date="2018-05" db="EMBL/GenBank/DDBJ databases">
        <title>Genomic Encyclopedia of Archaeal and Bacterial Type Strains, Phase II (KMG-II): from individual species to whole genera.</title>
        <authorList>
            <person name="Goeker M."/>
        </authorList>
    </citation>
    <scope>NUCLEOTIDE SEQUENCE [LARGE SCALE GENOMIC DNA]</scope>
    <source>
        <strain evidence="1 2">DSM 45184</strain>
    </source>
</reference>
<name>A0A316EQD7_9ACTN</name>
<sequence length="179" mass="18629">MVGGVTTGAPSGSWGPNGFELTPTCALTSVQAATPVVHGRRVTTAQRVVMTNGRIESDVTVAGDTERGRVTWTAAGIGTIADVLRLLAPEVAARFSTDRSPGEDAVAVVRTRHRLADGIHVAYAAVRTVTVDFTGTCSDGTTTSGTLIGWTDPESDVVGCPDPQATESGRLAQERYCRA</sequence>
<organism evidence="1 2">
    <name type="scientific">Actinoplanes xinjiangensis</name>
    <dbReference type="NCBI Taxonomy" id="512350"/>
    <lineage>
        <taxon>Bacteria</taxon>
        <taxon>Bacillati</taxon>
        <taxon>Actinomycetota</taxon>
        <taxon>Actinomycetes</taxon>
        <taxon>Micromonosporales</taxon>
        <taxon>Micromonosporaceae</taxon>
        <taxon>Actinoplanes</taxon>
    </lineage>
</organism>
<protein>
    <submittedName>
        <fullName evidence="1">Uncharacterized protein</fullName>
    </submittedName>
</protein>
<dbReference type="EMBL" id="QGGR01000028">
    <property type="protein sequence ID" value="PWK33213.1"/>
    <property type="molecule type" value="Genomic_DNA"/>
</dbReference>
<gene>
    <name evidence="1" type="ORF">BC793_1283</name>
</gene>
<comment type="caution">
    <text evidence="1">The sequence shown here is derived from an EMBL/GenBank/DDBJ whole genome shotgun (WGS) entry which is preliminary data.</text>
</comment>
<dbReference type="Proteomes" id="UP000245697">
    <property type="component" value="Unassembled WGS sequence"/>
</dbReference>
<dbReference type="AlphaFoldDB" id="A0A316EQD7"/>
<evidence type="ECO:0000313" key="1">
    <source>
        <dbReference type="EMBL" id="PWK33213.1"/>
    </source>
</evidence>
<keyword evidence="2" id="KW-1185">Reference proteome</keyword>